<dbReference type="PANTHER" id="PTHR37299:SF4">
    <property type="entry name" value="TRANSCRIPTIONAL REGULATOR"/>
    <property type="match status" value="1"/>
</dbReference>
<dbReference type="PANTHER" id="PTHR37299">
    <property type="entry name" value="TRANSCRIPTIONAL REGULATOR-RELATED"/>
    <property type="match status" value="1"/>
</dbReference>
<dbReference type="Pfam" id="PF04397">
    <property type="entry name" value="LytTR"/>
    <property type="match status" value="1"/>
</dbReference>
<dbReference type="InterPro" id="IPR046947">
    <property type="entry name" value="LytR-like"/>
</dbReference>
<protein>
    <recommendedName>
        <fullName evidence="1">HTH LytTR-type domain-containing protein</fullName>
    </recommendedName>
</protein>
<dbReference type="EMBL" id="AYYY01000002">
    <property type="protein sequence ID" value="KRM62720.1"/>
    <property type="molecule type" value="Genomic_DNA"/>
</dbReference>
<dbReference type="PROSITE" id="PS50930">
    <property type="entry name" value="HTH_LYTTR"/>
    <property type="match status" value="1"/>
</dbReference>
<dbReference type="STRING" id="1423813.FC26_GL001425"/>
<name>A0A0R2A6N0_9LACO</name>
<dbReference type="AlphaFoldDB" id="A0A0R2A6N0"/>
<dbReference type="GO" id="GO:0003677">
    <property type="term" value="F:DNA binding"/>
    <property type="evidence" value="ECO:0007669"/>
    <property type="project" value="InterPro"/>
</dbReference>
<dbReference type="InterPro" id="IPR007492">
    <property type="entry name" value="LytTR_DNA-bd_dom"/>
</dbReference>
<sequence length="145" mass="17172">MEKDASLTEPELIIRTPTETPMIEQLKTTLEKQLQHQQTITAWLKESQVYVPVDDILFLESADRHVIAHTIDDMYTTHDHLYELEQSLPKQFIRISKSAIVNVYQIRSITRSISTYLVTFQKTNKQVYASRRYYKTLKTHLEKMR</sequence>
<evidence type="ECO:0000259" key="1">
    <source>
        <dbReference type="PROSITE" id="PS50930"/>
    </source>
</evidence>
<comment type="caution">
    <text evidence="2">The sequence shown here is derived from an EMBL/GenBank/DDBJ whole genome shotgun (WGS) entry which is preliminary data.</text>
</comment>
<feature type="domain" description="HTH LytTR-type" evidence="1">
    <location>
        <begin position="40"/>
        <end position="143"/>
    </location>
</feature>
<reference evidence="2 3" key="1">
    <citation type="journal article" date="2015" name="Genome Announc.">
        <title>Expanding the biotechnology potential of lactobacilli through comparative genomics of 213 strains and associated genera.</title>
        <authorList>
            <person name="Sun Z."/>
            <person name="Harris H.M."/>
            <person name="McCann A."/>
            <person name="Guo C."/>
            <person name="Argimon S."/>
            <person name="Zhang W."/>
            <person name="Yang X."/>
            <person name="Jeffery I.B."/>
            <person name="Cooney J.C."/>
            <person name="Kagawa T.F."/>
            <person name="Liu W."/>
            <person name="Song Y."/>
            <person name="Salvetti E."/>
            <person name="Wrobel A."/>
            <person name="Rasinkangas P."/>
            <person name="Parkhill J."/>
            <person name="Rea M.C."/>
            <person name="O'Sullivan O."/>
            <person name="Ritari J."/>
            <person name="Douillard F.P."/>
            <person name="Paul Ross R."/>
            <person name="Yang R."/>
            <person name="Briner A.E."/>
            <person name="Felis G.E."/>
            <person name="de Vos W.M."/>
            <person name="Barrangou R."/>
            <person name="Klaenhammer T.R."/>
            <person name="Caufield P.W."/>
            <person name="Cui Y."/>
            <person name="Zhang H."/>
            <person name="O'Toole P.W."/>
        </authorList>
    </citation>
    <scope>NUCLEOTIDE SEQUENCE [LARGE SCALE GENOMIC DNA]</scope>
    <source>
        <strain evidence="2 3">DSM 20634</strain>
    </source>
</reference>
<dbReference type="GO" id="GO:0000156">
    <property type="term" value="F:phosphorelay response regulator activity"/>
    <property type="evidence" value="ECO:0007669"/>
    <property type="project" value="InterPro"/>
</dbReference>
<dbReference type="Gene3D" id="2.40.50.1020">
    <property type="entry name" value="LytTr DNA-binding domain"/>
    <property type="match status" value="1"/>
</dbReference>
<evidence type="ECO:0000313" key="2">
    <source>
        <dbReference type="EMBL" id="KRM62720.1"/>
    </source>
</evidence>
<keyword evidence="3" id="KW-1185">Reference proteome</keyword>
<accession>A0A0R2A6N0</accession>
<evidence type="ECO:0000313" key="3">
    <source>
        <dbReference type="Proteomes" id="UP000051733"/>
    </source>
</evidence>
<dbReference type="Proteomes" id="UP000051733">
    <property type="component" value="Unassembled WGS sequence"/>
</dbReference>
<dbReference type="PATRIC" id="fig|1423813.3.peg.1452"/>
<organism evidence="2 3">
    <name type="scientific">Paucilactobacillus vaccinostercus DSM 20634</name>
    <dbReference type="NCBI Taxonomy" id="1423813"/>
    <lineage>
        <taxon>Bacteria</taxon>
        <taxon>Bacillati</taxon>
        <taxon>Bacillota</taxon>
        <taxon>Bacilli</taxon>
        <taxon>Lactobacillales</taxon>
        <taxon>Lactobacillaceae</taxon>
        <taxon>Paucilactobacillus</taxon>
    </lineage>
</organism>
<dbReference type="SMART" id="SM00850">
    <property type="entry name" value="LytTR"/>
    <property type="match status" value="1"/>
</dbReference>
<proteinExistence type="predicted"/>
<gene>
    <name evidence="2" type="ORF">FC26_GL001425</name>
</gene>